<feature type="transmembrane region" description="Helical" evidence="2">
    <location>
        <begin position="226"/>
        <end position="246"/>
    </location>
</feature>
<organism evidence="3 4">
    <name type="scientific">Littorina saxatilis</name>
    <dbReference type="NCBI Taxonomy" id="31220"/>
    <lineage>
        <taxon>Eukaryota</taxon>
        <taxon>Metazoa</taxon>
        <taxon>Spiralia</taxon>
        <taxon>Lophotrochozoa</taxon>
        <taxon>Mollusca</taxon>
        <taxon>Gastropoda</taxon>
        <taxon>Caenogastropoda</taxon>
        <taxon>Littorinimorpha</taxon>
        <taxon>Littorinoidea</taxon>
        <taxon>Littorinidae</taxon>
        <taxon>Littorina</taxon>
    </lineage>
</organism>
<comment type="caution">
    <text evidence="3">The sequence shown here is derived from an EMBL/GenBank/DDBJ whole genome shotgun (WGS) entry which is preliminary data.</text>
</comment>
<evidence type="ECO:0000256" key="2">
    <source>
        <dbReference type="SAM" id="Phobius"/>
    </source>
</evidence>
<evidence type="ECO:0000313" key="3">
    <source>
        <dbReference type="EMBL" id="KAK7102974.1"/>
    </source>
</evidence>
<name>A0AAN9BD50_9CAEN</name>
<dbReference type="AlphaFoldDB" id="A0AAN9BD50"/>
<evidence type="ECO:0000256" key="1">
    <source>
        <dbReference type="SAM" id="MobiDB-lite"/>
    </source>
</evidence>
<accession>A0AAN9BD50</accession>
<dbReference type="Proteomes" id="UP001374579">
    <property type="component" value="Unassembled WGS sequence"/>
</dbReference>
<proteinExistence type="predicted"/>
<keyword evidence="2" id="KW-0812">Transmembrane</keyword>
<keyword evidence="2" id="KW-1133">Transmembrane helix</keyword>
<sequence>MQQLEHEVWKVGFLLLVHAGLLCFGLEVKTVVLDNKDVCGDSASNRDDKIYWTSEKTAILVIGRSSDGAVFHDCSVIVGAATQESKMLRLSFDAFHVEDCRVALSINQSSLSDFRADNSPMARIGCKHSNIKLLHSKLKHFVKIHVHKSDKYAQGYNFRINITVTEKGRQRSNADPFRPVAEMMRLGAVNDSFKSHIDHKVGESNLEVLLNQTQDSLPESGPATHVVVIVGIVSLFVVGVALWLLVKYLLRRTQRWNEQCAERNMERAIHLYNNQEPPPESDYMYTAVPGREVMSVPVSSTRRNGHGHTNKRGTGGSRRGRSRSGEIAFVHGDGHIETFRLRDSEQERHRRDLNPVQPAAPRRVGAMPATTAGNRIAETVGRVGAVPATAAGNRSAEIVGDVRIEEEGEILGECPPSYEEALEMPTPNEAHLPLYVNLNDKKDDNHAT</sequence>
<keyword evidence="4" id="KW-1185">Reference proteome</keyword>
<gene>
    <name evidence="3" type="ORF">V1264_021120</name>
</gene>
<keyword evidence="2" id="KW-0472">Membrane</keyword>
<dbReference type="EMBL" id="JBAMIC010000010">
    <property type="protein sequence ID" value="KAK7102974.1"/>
    <property type="molecule type" value="Genomic_DNA"/>
</dbReference>
<feature type="region of interest" description="Disordered" evidence="1">
    <location>
        <begin position="297"/>
        <end position="323"/>
    </location>
</feature>
<evidence type="ECO:0000313" key="4">
    <source>
        <dbReference type="Proteomes" id="UP001374579"/>
    </source>
</evidence>
<protein>
    <submittedName>
        <fullName evidence="3">Uncharacterized protein</fullName>
    </submittedName>
</protein>
<reference evidence="3 4" key="1">
    <citation type="submission" date="2024-02" db="EMBL/GenBank/DDBJ databases">
        <title>Chromosome-scale genome assembly of the rough periwinkle Littorina saxatilis.</title>
        <authorList>
            <person name="De Jode A."/>
            <person name="Faria R."/>
            <person name="Formenti G."/>
            <person name="Sims Y."/>
            <person name="Smith T.P."/>
            <person name="Tracey A."/>
            <person name="Wood J.M.D."/>
            <person name="Zagrodzka Z.B."/>
            <person name="Johannesson K."/>
            <person name="Butlin R.K."/>
            <person name="Leder E.H."/>
        </authorList>
    </citation>
    <scope>NUCLEOTIDE SEQUENCE [LARGE SCALE GENOMIC DNA]</scope>
    <source>
        <strain evidence="3">Snail1</strain>
        <tissue evidence="3">Muscle</tissue>
    </source>
</reference>